<name>A0A0Q0D351_PSESX</name>
<evidence type="ECO:0000313" key="2">
    <source>
        <dbReference type="EMBL" id="KPY95317.1"/>
    </source>
</evidence>
<organism evidence="2 3">
    <name type="scientific">Pseudomonas syringae pv. spinaceae</name>
    <dbReference type="NCBI Taxonomy" id="264459"/>
    <lineage>
        <taxon>Bacteria</taxon>
        <taxon>Pseudomonadati</taxon>
        <taxon>Pseudomonadota</taxon>
        <taxon>Gammaproteobacteria</taxon>
        <taxon>Pseudomonadales</taxon>
        <taxon>Pseudomonadaceae</taxon>
        <taxon>Pseudomonas</taxon>
        <taxon>Pseudomonas syringae</taxon>
    </lineage>
</organism>
<evidence type="ECO:0000256" key="1">
    <source>
        <dbReference type="SAM" id="MobiDB-lite"/>
    </source>
</evidence>
<dbReference type="AlphaFoldDB" id="A0A0Q0D351"/>
<feature type="region of interest" description="Disordered" evidence="1">
    <location>
        <begin position="24"/>
        <end position="43"/>
    </location>
</feature>
<proteinExistence type="predicted"/>
<evidence type="ECO:0000313" key="3">
    <source>
        <dbReference type="Proteomes" id="UP000050384"/>
    </source>
</evidence>
<dbReference type="EMBL" id="LJRI01000617">
    <property type="protein sequence ID" value="KPY95317.1"/>
    <property type="molecule type" value="Genomic_DNA"/>
</dbReference>
<dbReference type="Proteomes" id="UP000050384">
    <property type="component" value="Unassembled WGS sequence"/>
</dbReference>
<accession>A0A0Q0D351</accession>
<reference evidence="2 3" key="1">
    <citation type="submission" date="2015-09" db="EMBL/GenBank/DDBJ databases">
        <title>Genome announcement of multiple Pseudomonas syringae strains.</title>
        <authorList>
            <person name="Thakur S."/>
            <person name="Wang P.W."/>
            <person name="Gong Y."/>
            <person name="Weir B.S."/>
            <person name="Guttman D.S."/>
        </authorList>
    </citation>
    <scope>NUCLEOTIDE SEQUENCE [LARGE SCALE GENOMIC DNA]</scope>
    <source>
        <strain evidence="2 3">ICMP16929</strain>
    </source>
</reference>
<sequence>MRFGLALEQAQRLFFGTQGGNGISGDLEHQQRGRARQCSGGDGRTENLETDLVHAKALLGSAVTRVVPVSGQPAELGKHFIEFVVPLIALGFGVERFFGHQGGEQKGVHDVVLALTRHAFGKGDQAACDDCGCSALITSGCIRRIAAHQTRWGIASSCKGGQLRGAVSQFTGSEVIKVIGGAHRGFLFHFISPLIHASRWTGARLTK</sequence>
<gene>
    <name evidence="2" type="ORF">ALO94_201113</name>
</gene>
<comment type="caution">
    <text evidence="2">The sequence shown here is derived from an EMBL/GenBank/DDBJ whole genome shotgun (WGS) entry which is preliminary data.</text>
</comment>
<protein>
    <submittedName>
        <fullName evidence="2">Cellulose acetylase</fullName>
    </submittedName>
</protein>